<comment type="catalytic activity">
    <reaction evidence="7">
        <text>a 1,2-diacyl-sn-glycerol + UDP-alpha-D-glucose = a 1,2-diacyl-3-O-(beta-D-glucopyranosyl)-sn-glycerol + UDP + H(+)</text>
        <dbReference type="Rhea" id="RHEA:17285"/>
        <dbReference type="ChEBI" id="CHEBI:15378"/>
        <dbReference type="ChEBI" id="CHEBI:17815"/>
        <dbReference type="ChEBI" id="CHEBI:58223"/>
        <dbReference type="ChEBI" id="CHEBI:58885"/>
        <dbReference type="ChEBI" id="CHEBI:75799"/>
        <dbReference type="EC" id="2.4.1.336"/>
    </reaction>
</comment>
<feature type="transmembrane region" description="Helical" evidence="12">
    <location>
        <begin position="415"/>
        <end position="434"/>
    </location>
</feature>
<feature type="region of interest" description="Disordered" evidence="11">
    <location>
        <begin position="465"/>
        <end position="485"/>
    </location>
</feature>
<feature type="transmembrane region" description="Helical" evidence="12">
    <location>
        <begin position="380"/>
        <end position="403"/>
    </location>
</feature>
<evidence type="ECO:0000256" key="6">
    <source>
        <dbReference type="ARBA" id="ARBA00023136"/>
    </source>
</evidence>
<gene>
    <name evidence="14" type="ORF">GCU54_04525</name>
</gene>
<comment type="subcellular location">
    <subcellularLocation>
        <location evidence="1">Membrane</location>
    </subcellularLocation>
</comment>
<evidence type="ECO:0000256" key="4">
    <source>
        <dbReference type="ARBA" id="ARBA00022679"/>
    </source>
</evidence>
<evidence type="ECO:0000256" key="5">
    <source>
        <dbReference type="ARBA" id="ARBA00022842"/>
    </source>
</evidence>
<dbReference type="PANTHER" id="PTHR43630">
    <property type="entry name" value="POLY-BETA-1,6-N-ACETYL-D-GLUCOSAMINE SYNTHASE"/>
    <property type="match status" value="1"/>
</dbReference>
<evidence type="ECO:0000256" key="9">
    <source>
        <dbReference type="ARBA" id="ARBA00068721"/>
    </source>
</evidence>
<keyword evidence="3" id="KW-0328">Glycosyltransferase</keyword>
<dbReference type="InterPro" id="IPR029044">
    <property type="entry name" value="Nucleotide-diphossugar_trans"/>
</dbReference>
<keyword evidence="12" id="KW-0812">Transmembrane</keyword>
<protein>
    <recommendedName>
        <fullName evidence="9">Beta-monoglucosyldiacylglycerol synthase</fullName>
        <ecNumber evidence="8">2.4.1.336</ecNumber>
    </recommendedName>
    <alternativeName>
        <fullName evidence="10">UDP-glucose:1,2-diacylglycerol 3-beta-D-glucosyltransferase</fullName>
    </alternativeName>
</protein>
<dbReference type="EC" id="2.4.1.336" evidence="8"/>
<evidence type="ECO:0000256" key="8">
    <source>
        <dbReference type="ARBA" id="ARBA00066964"/>
    </source>
</evidence>
<evidence type="ECO:0000256" key="2">
    <source>
        <dbReference type="ARBA" id="ARBA00006739"/>
    </source>
</evidence>
<keyword evidence="4 14" id="KW-0808">Transferase</keyword>
<proteinExistence type="inferred from homology"/>
<evidence type="ECO:0000256" key="3">
    <source>
        <dbReference type="ARBA" id="ARBA00022676"/>
    </source>
</evidence>
<dbReference type="FunFam" id="3.90.550.10:FF:000164">
    <property type="entry name" value="Beta-(1-3)-glucosyl transferase"/>
    <property type="match status" value="1"/>
</dbReference>
<feature type="domain" description="Glycosyltransferase 2-like" evidence="13">
    <location>
        <begin position="98"/>
        <end position="235"/>
    </location>
</feature>
<dbReference type="GO" id="GO:0016020">
    <property type="term" value="C:membrane"/>
    <property type="evidence" value="ECO:0007669"/>
    <property type="project" value="UniProtKB-SubCell"/>
</dbReference>
<organism evidence="14 15">
    <name type="scientific">Geodermatophilus normandii</name>
    <dbReference type="NCBI Taxonomy" id="1137989"/>
    <lineage>
        <taxon>Bacteria</taxon>
        <taxon>Bacillati</taxon>
        <taxon>Actinomycetota</taxon>
        <taxon>Actinomycetes</taxon>
        <taxon>Geodermatophilales</taxon>
        <taxon>Geodermatophilaceae</taxon>
        <taxon>Geodermatophilus</taxon>
    </lineage>
</organism>
<name>A0A6P0GAQ3_9ACTN</name>
<accession>A0A6P0GAQ3</accession>
<evidence type="ECO:0000256" key="12">
    <source>
        <dbReference type="SAM" id="Phobius"/>
    </source>
</evidence>
<dbReference type="CDD" id="cd06423">
    <property type="entry name" value="CESA_like"/>
    <property type="match status" value="1"/>
</dbReference>
<evidence type="ECO:0000256" key="11">
    <source>
        <dbReference type="SAM" id="MobiDB-lite"/>
    </source>
</evidence>
<evidence type="ECO:0000313" key="14">
    <source>
        <dbReference type="EMBL" id="NEM05286.1"/>
    </source>
</evidence>
<dbReference type="SUPFAM" id="SSF53448">
    <property type="entry name" value="Nucleotide-diphospho-sugar transferases"/>
    <property type="match status" value="1"/>
</dbReference>
<dbReference type="Proteomes" id="UP000471126">
    <property type="component" value="Unassembled WGS sequence"/>
</dbReference>
<feature type="transmembrane region" description="Helical" evidence="12">
    <location>
        <begin position="27"/>
        <end position="45"/>
    </location>
</feature>
<dbReference type="PANTHER" id="PTHR43630:SF1">
    <property type="entry name" value="POLY-BETA-1,6-N-ACETYL-D-GLUCOSAMINE SYNTHASE"/>
    <property type="match status" value="1"/>
</dbReference>
<dbReference type="EMBL" id="JAAGWE010000009">
    <property type="protein sequence ID" value="NEM05286.1"/>
    <property type="molecule type" value="Genomic_DNA"/>
</dbReference>
<sequence length="485" mass="52550">MRWRGRTTGTSGGGPVAHPDRPEGRPLVLAGYAVAFAGAAVLFGFDRTLGVVAGALNVVFGIYFCRHLAFAVAAARWAERDLVAADVGLDSYTPTVAVLVGCKDEELVVDGMVAALLALDYPADRLTLVVVDDGSADATGAKLDAWAVRDPRLRVLHRRPGAGGGKSGALNEALALVESEIVLVFDADHEPEPSALRRLVRHFRDPVVAAVMGRCVIRNGQDSSMANTVFVDYLSGYLVNEYGRQALFELPAYGGANCAVRTSTLRALGGWNPETVTEDTDLTLRVLLMGQRVRYDVSAIDFEEAVVSAQRFWKQRYRWARGHQKCLRDYWRPLMRSPHLSLLEKVETTLFLGVYHVPVLSGLGLLLTVLRALGVGDLPVIGLLPLSMLLFIGPLAELCVGLLVGRVERRSAWRLLGFLPAFALSIWITSRAYVDGMLGRPYSWVKTSRSGATSTVLPVAAPVPAPAAAEPAARPRSFALPREDR</sequence>
<keyword evidence="5" id="KW-0460">Magnesium</keyword>
<evidence type="ECO:0000313" key="15">
    <source>
        <dbReference type="Proteomes" id="UP000471126"/>
    </source>
</evidence>
<comment type="caution">
    <text evidence="14">The sequence shown here is derived from an EMBL/GenBank/DDBJ whole genome shotgun (WGS) entry which is preliminary data.</text>
</comment>
<feature type="compositionally biased region" description="Low complexity" evidence="11">
    <location>
        <begin position="465"/>
        <end position="476"/>
    </location>
</feature>
<comment type="similarity">
    <text evidence="2">Belongs to the glycosyltransferase 2 family.</text>
</comment>
<evidence type="ECO:0000259" key="13">
    <source>
        <dbReference type="Pfam" id="PF00535"/>
    </source>
</evidence>
<dbReference type="Gene3D" id="3.90.550.10">
    <property type="entry name" value="Spore Coat Polysaccharide Biosynthesis Protein SpsA, Chain A"/>
    <property type="match status" value="1"/>
</dbReference>
<feature type="transmembrane region" description="Helical" evidence="12">
    <location>
        <begin position="350"/>
        <end position="374"/>
    </location>
</feature>
<evidence type="ECO:0000256" key="1">
    <source>
        <dbReference type="ARBA" id="ARBA00004370"/>
    </source>
</evidence>
<keyword evidence="12" id="KW-1133">Transmembrane helix</keyword>
<evidence type="ECO:0000256" key="7">
    <source>
        <dbReference type="ARBA" id="ARBA00053004"/>
    </source>
</evidence>
<keyword evidence="6 12" id="KW-0472">Membrane</keyword>
<reference evidence="14 15" key="1">
    <citation type="submission" date="2019-12" db="EMBL/GenBank/DDBJ databases">
        <title>WGS of CPCC 203550 I12A-02606.</title>
        <authorList>
            <person name="Jiang Z."/>
        </authorList>
    </citation>
    <scope>NUCLEOTIDE SEQUENCE [LARGE SCALE GENOMIC DNA]</scope>
    <source>
        <strain evidence="14 15">I12A-02606</strain>
    </source>
</reference>
<dbReference type="GO" id="GO:0016757">
    <property type="term" value="F:glycosyltransferase activity"/>
    <property type="evidence" value="ECO:0007669"/>
    <property type="project" value="UniProtKB-KW"/>
</dbReference>
<dbReference type="Pfam" id="PF00535">
    <property type="entry name" value="Glycos_transf_2"/>
    <property type="match status" value="1"/>
</dbReference>
<dbReference type="InterPro" id="IPR001173">
    <property type="entry name" value="Glyco_trans_2-like"/>
</dbReference>
<dbReference type="AlphaFoldDB" id="A0A6P0GAQ3"/>
<feature type="region of interest" description="Disordered" evidence="11">
    <location>
        <begin position="1"/>
        <end position="21"/>
    </location>
</feature>
<feature type="transmembrane region" description="Helical" evidence="12">
    <location>
        <begin position="51"/>
        <end position="73"/>
    </location>
</feature>
<evidence type="ECO:0000256" key="10">
    <source>
        <dbReference type="ARBA" id="ARBA00078564"/>
    </source>
</evidence>